<protein>
    <submittedName>
        <fullName evidence="3">M1 family metallopeptidase</fullName>
    </submittedName>
</protein>
<reference evidence="3" key="1">
    <citation type="submission" date="2022-12" db="EMBL/GenBank/DDBJ databases">
        <authorList>
            <person name="Wang J."/>
        </authorList>
    </citation>
    <scope>NUCLEOTIDE SEQUENCE</scope>
    <source>
        <strain evidence="3">HY-42-06</strain>
    </source>
</reference>
<gene>
    <name evidence="3" type="ORF">OXH55_02910</name>
</gene>
<feature type="chain" id="PRO_5046704017" evidence="1">
    <location>
        <begin position="30"/>
        <end position="697"/>
    </location>
</feature>
<name>A0ABT4CMB1_9CLOT</name>
<dbReference type="InterPro" id="IPR027268">
    <property type="entry name" value="Peptidase_M4/M1_CTD_sf"/>
</dbReference>
<dbReference type="InterPro" id="IPR034015">
    <property type="entry name" value="M1_LTA4H"/>
</dbReference>
<keyword evidence="1" id="KW-0732">Signal</keyword>
<sequence>MKNIKLKKFTCFIVTLLFMLLVKLPMAFAQEGANSYKINATFDENKKILTANETVSFKNTSNTTLKDIVFHLYPDAYGKAETKPQIGGQPDELSQEQLGDITITKVFVNNKKVDFTQKNQILKIKLDQALQNTEEAKLYIEFTLKLPHGTDRMGYFNDIYSFTNWYPILSIYDSQANKWDENPYHPVGESNYAESSNYDVTLNVSKDMQVASTGIDKSIDVINDKTKTININAENVRDFVFIMSPRFKVLSKDINGIKVNSFYYDEKDEKSDLCKKRASVVLDTAADALDFFSNKFGKYPFKEFDVVETYLSGGAMEYPQLIQMGNYRFNPEISYENAEYMPFEIESTVHETGHQWWFSLVGNNEFKESFLDESLTVYSTAYFFEKKYGDYCHAGTVLKFRMYHYFGFQENHALNTSVNKFDSWMDYSRTIYNKGPLFFEDLRQRVGEEKFLKILQTYFQKYQYKNATIKDLLDVIEEVAGKDVRKAMYSAVTSKDYTPKNISLSDEERNKIEKELYKNEVLSKEKKYGLSLFSIDAKAILGEKIYIVKPHDLPKEDDAAINNFIQNMKYKYKELNGNDENLIVKYDKDLTDKEIQNENLILLGNPWNNSAFNSLNSLLPISLSKFSLTMKDINICNSNVNGRLVAKNPYNKDKNLLVIFWSKNGNLDNLIETSIFDDARTQFSININNKKKLSGSL</sequence>
<evidence type="ECO:0000313" key="4">
    <source>
        <dbReference type="Proteomes" id="UP001079657"/>
    </source>
</evidence>
<dbReference type="EMBL" id="JAPQES010000001">
    <property type="protein sequence ID" value="MCY6369598.1"/>
    <property type="molecule type" value="Genomic_DNA"/>
</dbReference>
<dbReference type="CDD" id="cd09604">
    <property type="entry name" value="M1_APN_like"/>
    <property type="match status" value="1"/>
</dbReference>
<organism evidence="3 4">
    <name type="scientific">Clostridium ganghwense</name>
    <dbReference type="NCBI Taxonomy" id="312089"/>
    <lineage>
        <taxon>Bacteria</taxon>
        <taxon>Bacillati</taxon>
        <taxon>Bacillota</taxon>
        <taxon>Clostridia</taxon>
        <taxon>Eubacteriales</taxon>
        <taxon>Clostridiaceae</taxon>
        <taxon>Clostridium</taxon>
    </lineage>
</organism>
<dbReference type="RefSeq" id="WP_268047973.1">
    <property type="nucleotide sequence ID" value="NZ_JAPQES010000001.1"/>
</dbReference>
<feature type="domain" description="Peptidase M1 membrane alanine aminopeptidase" evidence="2">
    <location>
        <begin position="282"/>
        <end position="488"/>
    </location>
</feature>
<dbReference type="Gene3D" id="1.10.390.10">
    <property type="entry name" value="Neutral Protease Domain 2"/>
    <property type="match status" value="1"/>
</dbReference>
<evidence type="ECO:0000256" key="1">
    <source>
        <dbReference type="SAM" id="SignalP"/>
    </source>
</evidence>
<feature type="signal peptide" evidence="1">
    <location>
        <begin position="1"/>
        <end position="29"/>
    </location>
</feature>
<proteinExistence type="predicted"/>
<dbReference type="Pfam" id="PF01433">
    <property type="entry name" value="Peptidase_M1"/>
    <property type="match status" value="1"/>
</dbReference>
<accession>A0ABT4CMB1</accession>
<dbReference type="InterPro" id="IPR014782">
    <property type="entry name" value="Peptidase_M1_dom"/>
</dbReference>
<dbReference type="Proteomes" id="UP001079657">
    <property type="component" value="Unassembled WGS sequence"/>
</dbReference>
<evidence type="ECO:0000259" key="2">
    <source>
        <dbReference type="Pfam" id="PF01433"/>
    </source>
</evidence>
<keyword evidence="4" id="KW-1185">Reference proteome</keyword>
<comment type="caution">
    <text evidence="3">The sequence shown here is derived from an EMBL/GenBank/DDBJ whole genome shotgun (WGS) entry which is preliminary data.</text>
</comment>
<evidence type="ECO:0000313" key="3">
    <source>
        <dbReference type="EMBL" id="MCY6369598.1"/>
    </source>
</evidence>
<dbReference type="PANTHER" id="PTHR45726:SF3">
    <property type="entry name" value="LEUKOTRIENE A-4 HYDROLASE"/>
    <property type="match status" value="1"/>
</dbReference>
<dbReference type="SUPFAM" id="SSF55486">
    <property type="entry name" value="Metalloproteases ('zincins'), catalytic domain"/>
    <property type="match status" value="1"/>
</dbReference>
<dbReference type="PANTHER" id="PTHR45726">
    <property type="entry name" value="LEUKOTRIENE A-4 HYDROLASE"/>
    <property type="match status" value="1"/>
</dbReference>